<organism evidence="4 5">
    <name type="scientific">Meloidogyne javanica</name>
    <name type="common">Root-knot nematode worm</name>
    <dbReference type="NCBI Taxonomy" id="6303"/>
    <lineage>
        <taxon>Eukaryota</taxon>
        <taxon>Metazoa</taxon>
        <taxon>Ecdysozoa</taxon>
        <taxon>Nematoda</taxon>
        <taxon>Chromadorea</taxon>
        <taxon>Rhabditida</taxon>
        <taxon>Tylenchina</taxon>
        <taxon>Tylenchomorpha</taxon>
        <taxon>Tylenchoidea</taxon>
        <taxon>Meloidogynidae</taxon>
        <taxon>Meloidogyninae</taxon>
        <taxon>Meloidogyne</taxon>
        <taxon>Meloidogyne incognita group</taxon>
    </lineage>
</organism>
<dbReference type="Pfam" id="PF07885">
    <property type="entry name" value="Ion_trans_2"/>
    <property type="match status" value="1"/>
</dbReference>
<keyword evidence="1" id="KW-1133">Transmembrane helix</keyword>
<dbReference type="SUPFAM" id="SSF81324">
    <property type="entry name" value="Voltage-gated potassium channels"/>
    <property type="match status" value="1"/>
</dbReference>
<keyword evidence="4" id="KW-1185">Reference proteome</keyword>
<protein>
    <submittedName>
        <fullName evidence="5">Calmodulin-binding domain-containing protein</fullName>
    </submittedName>
</protein>
<dbReference type="GO" id="GO:0016020">
    <property type="term" value="C:membrane"/>
    <property type="evidence" value="ECO:0007669"/>
    <property type="project" value="InterPro"/>
</dbReference>
<dbReference type="GO" id="GO:0005516">
    <property type="term" value="F:calmodulin binding"/>
    <property type="evidence" value="ECO:0007669"/>
    <property type="project" value="InterPro"/>
</dbReference>
<feature type="domain" description="Calmodulin-binding" evidence="2">
    <location>
        <begin position="151"/>
        <end position="184"/>
    </location>
</feature>
<dbReference type="WBParaSite" id="scaffold2438_cov166.g4860">
    <property type="protein sequence ID" value="scaffold2438_cov166.g4860"/>
    <property type="gene ID" value="scaffold2438_cov166.g4860"/>
</dbReference>
<name>A0A915M3N3_MELJA</name>
<feature type="domain" description="Potassium channel" evidence="3">
    <location>
        <begin position="57"/>
        <end position="135"/>
    </location>
</feature>
<dbReference type="InterPro" id="IPR013099">
    <property type="entry name" value="K_chnl_dom"/>
</dbReference>
<evidence type="ECO:0000256" key="1">
    <source>
        <dbReference type="SAM" id="Phobius"/>
    </source>
</evidence>
<dbReference type="GO" id="GO:0016286">
    <property type="term" value="F:small conductance calcium-activated potassium channel activity"/>
    <property type="evidence" value="ECO:0007669"/>
    <property type="project" value="InterPro"/>
</dbReference>
<evidence type="ECO:0000259" key="3">
    <source>
        <dbReference type="Pfam" id="PF07885"/>
    </source>
</evidence>
<dbReference type="InterPro" id="IPR004178">
    <property type="entry name" value="CaM-bd_dom"/>
</dbReference>
<dbReference type="InterPro" id="IPR015449">
    <property type="entry name" value="K_chnl_Ca-activ_SK"/>
</dbReference>
<proteinExistence type="predicted"/>
<sequence length="244" mass="27830">MFLRLYWVTRCLHLHSRLSYDVAAKSIAGMNRVKTDTKFILKRTLYLYPGLALAIFVLVFWLIGGYILRLCEGNFGDENLRSYYNALWLMCVTFLTIGYGDIYPITVCGRLMAILTGVIGVCVASMIVAVISQKISLSHAEERVHNFMARTKHARSLKITAAQVLKECWFLYKIKSMADQISQNATEMVRGVGQSQQRLTERVNAMELRLEQIHKGIDVLTELIIKRNETASNETKIENKTENV</sequence>
<evidence type="ECO:0000313" key="4">
    <source>
        <dbReference type="Proteomes" id="UP000887561"/>
    </source>
</evidence>
<keyword evidence="1" id="KW-0812">Transmembrane</keyword>
<feature type="transmembrane region" description="Helical" evidence="1">
    <location>
        <begin position="46"/>
        <end position="71"/>
    </location>
</feature>
<accession>A0A915M3N3</accession>
<feature type="transmembrane region" description="Helical" evidence="1">
    <location>
        <begin position="111"/>
        <end position="131"/>
    </location>
</feature>
<dbReference type="AlphaFoldDB" id="A0A915M3N3"/>
<dbReference type="Gene3D" id="1.10.287.70">
    <property type="match status" value="2"/>
</dbReference>
<dbReference type="PANTHER" id="PTHR10153">
    <property type="entry name" value="SMALL CONDUCTANCE CALCIUM-ACTIVATED POTASSIUM CHANNEL"/>
    <property type="match status" value="1"/>
</dbReference>
<evidence type="ECO:0000313" key="5">
    <source>
        <dbReference type="WBParaSite" id="scaffold2438_cov166.g4860"/>
    </source>
</evidence>
<evidence type="ECO:0000259" key="2">
    <source>
        <dbReference type="Pfam" id="PF02888"/>
    </source>
</evidence>
<reference evidence="5" key="1">
    <citation type="submission" date="2022-11" db="UniProtKB">
        <authorList>
            <consortium name="WormBaseParasite"/>
        </authorList>
    </citation>
    <scope>IDENTIFICATION</scope>
</reference>
<dbReference type="Proteomes" id="UP000887561">
    <property type="component" value="Unplaced"/>
</dbReference>
<keyword evidence="1" id="KW-0472">Membrane</keyword>
<dbReference type="Pfam" id="PF02888">
    <property type="entry name" value="CaMBD"/>
    <property type="match status" value="1"/>
</dbReference>
<feature type="transmembrane region" description="Helical" evidence="1">
    <location>
        <begin position="83"/>
        <end position="105"/>
    </location>
</feature>